<keyword evidence="2" id="KW-1185">Reference proteome</keyword>
<organism evidence="1 2">
    <name type="scientific">Crossiella equi</name>
    <dbReference type="NCBI Taxonomy" id="130796"/>
    <lineage>
        <taxon>Bacteria</taxon>
        <taxon>Bacillati</taxon>
        <taxon>Actinomycetota</taxon>
        <taxon>Actinomycetes</taxon>
        <taxon>Pseudonocardiales</taxon>
        <taxon>Pseudonocardiaceae</taxon>
        <taxon>Crossiella</taxon>
    </lineage>
</organism>
<dbReference type="EMBL" id="JAGIOO010000001">
    <property type="protein sequence ID" value="MBP2471604.1"/>
    <property type="molecule type" value="Genomic_DNA"/>
</dbReference>
<evidence type="ECO:0000313" key="2">
    <source>
        <dbReference type="Proteomes" id="UP001519363"/>
    </source>
</evidence>
<dbReference type="Proteomes" id="UP001519363">
    <property type="component" value="Unassembled WGS sequence"/>
</dbReference>
<accession>A0ABS5A4U2</accession>
<gene>
    <name evidence="1" type="ORF">JOF53_000476</name>
</gene>
<comment type="caution">
    <text evidence="1">The sequence shown here is derived from an EMBL/GenBank/DDBJ whole genome shotgun (WGS) entry which is preliminary data.</text>
</comment>
<evidence type="ECO:0000313" key="1">
    <source>
        <dbReference type="EMBL" id="MBP2471604.1"/>
    </source>
</evidence>
<name>A0ABS5A4U2_9PSEU</name>
<reference evidence="1 2" key="1">
    <citation type="submission" date="2021-03" db="EMBL/GenBank/DDBJ databases">
        <title>Sequencing the genomes of 1000 actinobacteria strains.</title>
        <authorList>
            <person name="Klenk H.-P."/>
        </authorList>
    </citation>
    <scope>NUCLEOTIDE SEQUENCE [LARGE SCALE GENOMIC DNA]</scope>
    <source>
        <strain evidence="1 2">DSM 44580</strain>
    </source>
</reference>
<protein>
    <submittedName>
        <fullName evidence="1">Uncharacterized protein</fullName>
    </submittedName>
</protein>
<proteinExistence type="predicted"/>
<sequence>MVNELPRPRVLAAVTVEPAAAPLLGAAWALVSPVRGEATSWDGAGGSA</sequence>